<proteinExistence type="predicted"/>
<reference evidence="3" key="1">
    <citation type="journal article" date="2021" name="Nat. Commun.">
        <title>Genetic determinants of endophytism in the Arabidopsis root mycobiome.</title>
        <authorList>
            <person name="Mesny F."/>
            <person name="Miyauchi S."/>
            <person name="Thiergart T."/>
            <person name="Pickel B."/>
            <person name="Atanasova L."/>
            <person name="Karlsson M."/>
            <person name="Huettel B."/>
            <person name="Barry K.W."/>
            <person name="Haridas S."/>
            <person name="Chen C."/>
            <person name="Bauer D."/>
            <person name="Andreopoulos W."/>
            <person name="Pangilinan J."/>
            <person name="LaButti K."/>
            <person name="Riley R."/>
            <person name="Lipzen A."/>
            <person name="Clum A."/>
            <person name="Drula E."/>
            <person name="Henrissat B."/>
            <person name="Kohler A."/>
            <person name="Grigoriev I.V."/>
            <person name="Martin F.M."/>
            <person name="Hacquard S."/>
        </authorList>
    </citation>
    <scope>NUCLEOTIDE SEQUENCE</scope>
    <source>
        <strain evidence="3">MPI-SDFR-AT-0120</strain>
    </source>
</reference>
<comment type="caution">
    <text evidence="3">The sequence shown here is derived from an EMBL/GenBank/DDBJ whole genome shotgun (WGS) entry which is preliminary data.</text>
</comment>
<dbReference type="PANTHER" id="PTHR10039:SF16">
    <property type="entry name" value="GPI INOSITOL-DEACYLASE"/>
    <property type="match status" value="1"/>
</dbReference>
<organism evidence="3 4">
    <name type="scientific">Paraphoma chrysanthemicola</name>
    <dbReference type="NCBI Taxonomy" id="798071"/>
    <lineage>
        <taxon>Eukaryota</taxon>
        <taxon>Fungi</taxon>
        <taxon>Dikarya</taxon>
        <taxon>Ascomycota</taxon>
        <taxon>Pezizomycotina</taxon>
        <taxon>Dothideomycetes</taxon>
        <taxon>Pleosporomycetidae</taxon>
        <taxon>Pleosporales</taxon>
        <taxon>Pleosporineae</taxon>
        <taxon>Phaeosphaeriaceae</taxon>
        <taxon>Paraphoma</taxon>
    </lineage>
</organism>
<dbReference type="PANTHER" id="PTHR10039">
    <property type="entry name" value="AMELOGENIN"/>
    <property type="match status" value="1"/>
</dbReference>
<gene>
    <name evidence="3" type="ORF">FB567DRAFT_511316</name>
</gene>
<accession>A0A8K0RKA6</accession>
<sequence length="910" mass="103689">MAETVAVVASIIAIIQISDRVIGCCKFYIQSTTDTPTELRVILVEISTLKTVLESLQFLQTCAHAAPALWKQLSGQDGPIEECKRSITALEKLFPAGKFPVSRSQPGPKRRKMENVRTALAWPLKARQARELLRVIIQQKTIINLALTTESSQDIKLIKKDTTDICSKLTESQQREIYRWLEKTDPSPLHNRAWKLHEQETSSWMLRSPEWNEWLAGNLRCLWVHGIPGAGKTILASFLVEQLKCHCKHRKRIAFSYYYCYFGHNQDEASPFLSWTISQLCRQAQFVPDLVHELFRQGGQPSLTELLLALEASLQKFDVAYVVLDAADESKPREDLLRVLRDLASDARFSKIRCLVTSRKYIDIEQALEPISRSVPMSNGLVEDDIRMHVRSILRSKPKFQLWPADLLIEVEKAVVDGSKGMFRWAICQLERLQRLKCERRIIDKALKTLPKTLDETYERILMEIPKDEWPFTRHALQWICFHQDLYYDDHALSLQILLAATESSTCREVEQEIDLEYNAERLRNMLGCLVNVDDNDLVILAHYTVQEYLESPRTSQSVTSYFWTGQESLMKDCIQNILREAQTVEMPDEEINSRGPGTPQAFLEDFSVYCVVSGCMLLLTRQSVLASDEMLLQLAVTFVNPSSCHYPAVNWISDAVDRTNTFFLDYSNNGFATFRLPSWEVQPDCIETATLLHFMLLSYHSGLPILADAFSKGKNVSKILQSQVSFSMVFEAYEPWEAHETYKFNGSFLEVTAQLSSQYDSTLEWLLDQCDAAFDTSLLQSIVGFGHSHFDGGKNRCTFQRILSRQADPNAAEYLVTPLQIAVAIFDVPGVTHLLEAGADSNATGTRNGIAFKTNSVLERFNELHGLSPLFICRTEHVWVVNNDTVENKPVIEALLLQHGAREYETEEI</sequence>
<keyword evidence="4" id="KW-1185">Reference proteome</keyword>
<dbReference type="Gene3D" id="1.25.40.20">
    <property type="entry name" value="Ankyrin repeat-containing domain"/>
    <property type="match status" value="1"/>
</dbReference>
<dbReference type="Proteomes" id="UP000813461">
    <property type="component" value="Unassembled WGS sequence"/>
</dbReference>
<name>A0A8K0RKA6_9PLEO</name>
<dbReference type="Gene3D" id="3.40.50.300">
    <property type="entry name" value="P-loop containing nucleotide triphosphate hydrolases"/>
    <property type="match status" value="1"/>
</dbReference>
<dbReference type="InterPro" id="IPR007111">
    <property type="entry name" value="NACHT_NTPase"/>
</dbReference>
<dbReference type="InterPro" id="IPR027417">
    <property type="entry name" value="P-loop_NTPase"/>
</dbReference>
<evidence type="ECO:0000313" key="4">
    <source>
        <dbReference type="Proteomes" id="UP000813461"/>
    </source>
</evidence>
<dbReference type="InterPro" id="IPR056884">
    <property type="entry name" value="NPHP3-like_N"/>
</dbReference>
<dbReference type="AlphaFoldDB" id="A0A8K0RKA6"/>
<dbReference type="OrthoDB" id="1577640at2759"/>
<dbReference type="SUPFAM" id="SSF52540">
    <property type="entry name" value="P-loop containing nucleoside triphosphate hydrolases"/>
    <property type="match status" value="1"/>
</dbReference>
<keyword evidence="1" id="KW-0677">Repeat</keyword>
<dbReference type="InterPro" id="IPR036770">
    <property type="entry name" value="Ankyrin_rpt-contain_sf"/>
</dbReference>
<evidence type="ECO:0000313" key="3">
    <source>
        <dbReference type="EMBL" id="KAH7094916.1"/>
    </source>
</evidence>
<feature type="domain" description="NACHT" evidence="2">
    <location>
        <begin position="220"/>
        <end position="359"/>
    </location>
</feature>
<dbReference type="Pfam" id="PF24883">
    <property type="entry name" value="NPHP3_N"/>
    <property type="match status" value="1"/>
</dbReference>
<dbReference type="PROSITE" id="PS50837">
    <property type="entry name" value="NACHT"/>
    <property type="match status" value="1"/>
</dbReference>
<protein>
    <recommendedName>
        <fullName evidence="2">NACHT domain-containing protein</fullName>
    </recommendedName>
</protein>
<evidence type="ECO:0000259" key="2">
    <source>
        <dbReference type="PROSITE" id="PS50837"/>
    </source>
</evidence>
<dbReference type="EMBL" id="JAGMVJ010000001">
    <property type="protein sequence ID" value="KAH7094916.1"/>
    <property type="molecule type" value="Genomic_DNA"/>
</dbReference>
<evidence type="ECO:0000256" key="1">
    <source>
        <dbReference type="ARBA" id="ARBA00022737"/>
    </source>
</evidence>